<feature type="chain" id="PRO_5046676571" evidence="1">
    <location>
        <begin position="20"/>
        <end position="159"/>
    </location>
</feature>
<reference evidence="3" key="1">
    <citation type="journal article" date="2019" name="Int. J. Syst. Evol. Microbiol.">
        <title>The Global Catalogue of Microorganisms (GCM) 10K type strain sequencing project: providing services to taxonomists for standard genome sequencing and annotation.</title>
        <authorList>
            <consortium name="The Broad Institute Genomics Platform"/>
            <consortium name="The Broad Institute Genome Sequencing Center for Infectious Disease"/>
            <person name="Wu L."/>
            <person name="Ma J."/>
        </authorList>
    </citation>
    <scope>NUCLEOTIDE SEQUENCE [LARGE SCALE GENOMIC DNA]</scope>
    <source>
        <strain evidence="3">KCTC 42255</strain>
    </source>
</reference>
<keyword evidence="3" id="KW-1185">Reference proteome</keyword>
<accession>A0ABW5SCR7</accession>
<protein>
    <submittedName>
        <fullName evidence="2">DUF2271 domain-containing protein</fullName>
    </submittedName>
</protein>
<dbReference type="Proteomes" id="UP001597357">
    <property type="component" value="Unassembled WGS sequence"/>
</dbReference>
<organism evidence="2 3">
    <name type="scientific">Mesonia sediminis</name>
    <dbReference type="NCBI Taxonomy" id="1703946"/>
    <lineage>
        <taxon>Bacteria</taxon>
        <taxon>Pseudomonadati</taxon>
        <taxon>Bacteroidota</taxon>
        <taxon>Flavobacteriia</taxon>
        <taxon>Flavobacteriales</taxon>
        <taxon>Flavobacteriaceae</taxon>
        <taxon>Mesonia</taxon>
    </lineage>
</organism>
<evidence type="ECO:0000313" key="3">
    <source>
        <dbReference type="Proteomes" id="UP001597357"/>
    </source>
</evidence>
<name>A0ABW5SCR7_9FLAO</name>
<sequence length="159" mass="18272">MRIKSAILSIFLLALMAFNTNTSSSYKCLIQLKNYEGEGAYVVVSVVNQANEYQKTLQVLGDDSEWYKDLPQWYAHWQKKTESIDAITGATISGGERAIKILEIPTHTIDAGYKLRFETAVEDQDYFATDLEFELTQENLKQKQEGKGYIRYVRLLEQK</sequence>
<feature type="signal peptide" evidence="1">
    <location>
        <begin position="1"/>
        <end position="19"/>
    </location>
</feature>
<dbReference type="InterPro" id="IPR014469">
    <property type="entry name" value="DUF2271"/>
</dbReference>
<keyword evidence="1" id="KW-0732">Signal</keyword>
<comment type="caution">
    <text evidence="2">The sequence shown here is derived from an EMBL/GenBank/DDBJ whole genome shotgun (WGS) entry which is preliminary data.</text>
</comment>
<dbReference type="EMBL" id="JBHULZ010000014">
    <property type="protein sequence ID" value="MFD2696962.1"/>
    <property type="molecule type" value="Genomic_DNA"/>
</dbReference>
<evidence type="ECO:0000313" key="2">
    <source>
        <dbReference type="EMBL" id="MFD2696962.1"/>
    </source>
</evidence>
<proteinExistence type="predicted"/>
<gene>
    <name evidence="2" type="ORF">ACFSQ0_03080</name>
</gene>
<evidence type="ECO:0000256" key="1">
    <source>
        <dbReference type="SAM" id="SignalP"/>
    </source>
</evidence>
<dbReference type="RefSeq" id="WP_379043952.1">
    <property type="nucleotide sequence ID" value="NZ_JBHULZ010000014.1"/>
</dbReference>
<dbReference type="Pfam" id="PF10029">
    <property type="entry name" value="DUF2271"/>
    <property type="match status" value="1"/>
</dbReference>